<feature type="compositionally biased region" description="Low complexity" evidence="9">
    <location>
        <begin position="1266"/>
        <end position="1281"/>
    </location>
</feature>
<dbReference type="InterPro" id="IPR000719">
    <property type="entry name" value="Prot_kinase_dom"/>
</dbReference>
<protein>
    <recommendedName>
        <fullName evidence="1">non-specific serine/threonine protein kinase</fullName>
        <ecNumber evidence="1">2.7.11.1</ecNumber>
    </recommendedName>
</protein>
<gene>
    <name evidence="11" type="ORF">EIP91_012071</name>
</gene>
<feature type="compositionally biased region" description="Basic and acidic residues" evidence="9">
    <location>
        <begin position="1026"/>
        <end position="1049"/>
    </location>
</feature>
<dbReference type="SUPFAM" id="SSF56112">
    <property type="entry name" value="Protein kinase-like (PK-like)"/>
    <property type="match status" value="1"/>
</dbReference>
<keyword evidence="6" id="KW-0067">ATP-binding</keyword>
<evidence type="ECO:0000256" key="7">
    <source>
        <dbReference type="ARBA" id="ARBA00047899"/>
    </source>
</evidence>
<dbReference type="STRING" id="92696.A0A4R0RUC3"/>
<evidence type="ECO:0000256" key="6">
    <source>
        <dbReference type="ARBA" id="ARBA00022840"/>
    </source>
</evidence>
<reference evidence="11 12" key="1">
    <citation type="submission" date="2018-11" db="EMBL/GenBank/DDBJ databases">
        <title>Genome assembly of Steccherinum ochraceum LE-BIN_3174, the white-rot fungus of the Steccherinaceae family (The Residual Polyporoid clade, Polyporales, Basidiomycota).</title>
        <authorList>
            <person name="Fedorova T.V."/>
            <person name="Glazunova O.A."/>
            <person name="Landesman E.O."/>
            <person name="Moiseenko K.V."/>
            <person name="Psurtseva N.V."/>
            <person name="Savinova O.S."/>
            <person name="Shakhova N.V."/>
            <person name="Tyazhelova T.V."/>
            <person name="Vasina D.V."/>
        </authorList>
    </citation>
    <scope>NUCLEOTIDE SEQUENCE [LARGE SCALE GENOMIC DNA]</scope>
    <source>
        <strain evidence="11 12">LE-BIN_3174</strain>
    </source>
</reference>
<dbReference type="OrthoDB" id="2018507at2759"/>
<keyword evidence="4" id="KW-0547">Nucleotide-binding</keyword>
<keyword evidence="5" id="KW-0418">Kinase</keyword>
<feature type="compositionally biased region" description="Polar residues" evidence="9">
    <location>
        <begin position="1133"/>
        <end position="1144"/>
    </location>
</feature>
<feature type="region of interest" description="Disordered" evidence="9">
    <location>
        <begin position="392"/>
        <end position="414"/>
    </location>
</feature>
<keyword evidence="2" id="KW-0723">Serine/threonine-protein kinase</keyword>
<feature type="compositionally biased region" description="Low complexity" evidence="9">
    <location>
        <begin position="712"/>
        <end position="728"/>
    </location>
</feature>
<feature type="compositionally biased region" description="Low complexity" evidence="9">
    <location>
        <begin position="331"/>
        <end position="354"/>
    </location>
</feature>
<feature type="compositionally biased region" description="Polar residues" evidence="9">
    <location>
        <begin position="1329"/>
        <end position="1341"/>
    </location>
</feature>
<dbReference type="PANTHER" id="PTHR22967">
    <property type="entry name" value="SERINE/THREONINE PROTEIN KINASE"/>
    <property type="match status" value="1"/>
</dbReference>
<feature type="region of interest" description="Disordered" evidence="9">
    <location>
        <begin position="914"/>
        <end position="1412"/>
    </location>
</feature>
<feature type="compositionally biased region" description="Polar residues" evidence="9">
    <location>
        <begin position="957"/>
        <end position="966"/>
    </location>
</feature>
<dbReference type="EC" id="2.7.11.1" evidence="1"/>
<feature type="domain" description="Protein kinase" evidence="10">
    <location>
        <begin position="32"/>
        <end position="306"/>
    </location>
</feature>
<feature type="compositionally biased region" description="Low complexity" evidence="9">
    <location>
        <begin position="787"/>
        <end position="803"/>
    </location>
</feature>
<feature type="compositionally biased region" description="Polar residues" evidence="9">
    <location>
        <begin position="812"/>
        <end position="822"/>
    </location>
</feature>
<feature type="compositionally biased region" description="Basic and acidic residues" evidence="9">
    <location>
        <begin position="763"/>
        <end position="779"/>
    </location>
</feature>
<evidence type="ECO:0000256" key="8">
    <source>
        <dbReference type="ARBA" id="ARBA00048679"/>
    </source>
</evidence>
<evidence type="ECO:0000259" key="10">
    <source>
        <dbReference type="PROSITE" id="PS50011"/>
    </source>
</evidence>
<dbReference type="GO" id="GO:0005524">
    <property type="term" value="F:ATP binding"/>
    <property type="evidence" value="ECO:0007669"/>
    <property type="project" value="UniProtKB-KW"/>
</dbReference>
<dbReference type="InterPro" id="IPR011009">
    <property type="entry name" value="Kinase-like_dom_sf"/>
</dbReference>
<feature type="compositionally biased region" description="Low complexity" evidence="9">
    <location>
        <begin position="1002"/>
        <end position="1011"/>
    </location>
</feature>
<comment type="catalytic activity">
    <reaction evidence="7">
        <text>L-threonyl-[protein] + ATP = O-phospho-L-threonyl-[protein] + ADP + H(+)</text>
        <dbReference type="Rhea" id="RHEA:46608"/>
        <dbReference type="Rhea" id="RHEA-COMP:11060"/>
        <dbReference type="Rhea" id="RHEA-COMP:11605"/>
        <dbReference type="ChEBI" id="CHEBI:15378"/>
        <dbReference type="ChEBI" id="CHEBI:30013"/>
        <dbReference type="ChEBI" id="CHEBI:30616"/>
        <dbReference type="ChEBI" id="CHEBI:61977"/>
        <dbReference type="ChEBI" id="CHEBI:456216"/>
        <dbReference type="EC" id="2.7.11.1"/>
    </reaction>
</comment>
<dbReference type="GO" id="GO:0004674">
    <property type="term" value="F:protein serine/threonine kinase activity"/>
    <property type="evidence" value="ECO:0007669"/>
    <property type="project" value="UniProtKB-KW"/>
</dbReference>
<dbReference type="GO" id="GO:0005737">
    <property type="term" value="C:cytoplasm"/>
    <property type="evidence" value="ECO:0007669"/>
    <property type="project" value="TreeGrafter"/>
</dbReference>
<feature type="compositionally biased region" description="Pro residues" evidence="9">
    <location>
        <begin position="514"/>
        <end position="524"/>
    </location>
</feature>
<evidence type="ECO:0000313" key="11">
    <source>
        <dbReference type="EMBL" id="TCD71123.1"/>
    </source>
</evidence>
<dbReference type="SMART" id="SM00220">
    <property type="entry name" value="S_TKc"/>
    <property type="match status" value="1"/>
</dbReference>
<proteinExistence type="predicted"/>
<evidence type="ECO:0000256" key="4">
    <source>
        <dbReference type="ARBA" id="ARBA00022741"/>
    </source>
</evidence>
<feature type="compositionally biased region" description="Basic and acidic residues" evidence="9">
    <location>
        <begin position="1218"/>
        <end position="1228"/>
    </location>
</feature>
<evidence type="ECO:0000256" key="2">
    <source>
        <dbReference type="ARBA" id="ARBA00022527"/>
    </source>
</evidence>
<feature type="compositionally biased region" description="Low complexity" evidence="9">
    <location>
        <begin position="1186"/>
        <end position="1199"/>
    </location>
</feature>
<dbReference type="GO" id="GO:0007015">
    <property type="term" value="P:actin filament organization"/>
    <property type="evidence" value="ECO:0007669"/>
    <property type="project" value="TreeGrafter"/>
</dbReference>
<feature type="region of interest" description="Disordered" evidence="9">
    <location>
        <begin position="1424"/>
        <end position="1447"/>
    </location>
</feature>
<feature type="compositionally biased region" description="Low complexity" evidence="9">
    <location>
        <begin position="1114"/>
        <end position="1132"/>
    </location>
</feature>
<evidence type="ECO:0000256" key="5">
    <source>
        <dbReference type="ARBA" id="ARBA00022777"/>
    </source>
</evidence>
<evidence type="ECO:0000256" key="1">
    <source>
        <dbReference type="ARBA" id="ARBA00012513"/>
    </source>
</evidence>
<keyword evidence="12" id="KW-1185">Reference proteome</keyword>
<name>A0A4R0RUC3_9APHY</name>
<feature type="compositionally biased region" description="Polar residues" evidence="9">
    <location>
        <begin position="578"/>
        <end position="594"/>
    </location>
</feature>
<feature type="compositionally biased region" description="Polar residues" evidence="9">
    <location>
        <begin position="1352"/>
        <end position="1368"/>
    </location>
</feature>
<feature type="compositionally biased region" description="Low complexity" evidence="9">
    <location>
        <begin position="611"/>
        <end position="623"/>
    </location>
</feature>
<dbReference type="EMBL" id="RWJN01000009">
    <property type="protein sequence ID" value="TCD71123.1"/>
    <property type="molecule type" value="Genomic_DNA"/>
</dbReference>
<dbReference type="PROSITE" id="PS50011">
    <property type="entry name" value="PROTEIN_KINASE_DOM"/>
    <property type="match status" value="1"/>
</dbReference>
<feature type="compositionally biased region" description="Basic and acidic residues" evidence="9">
    <location>
        <begin position="1304"/>
        <end position="1313"/>
    </location>
</feature>
<organism evidence="11 12">
    <name type="scientific">Steccherinum ochraceum</name>
    <dbReference type="NCBI Taxonomy" id="92696"/>
    <lineage>
        <taxon>Eukaryota</taxon>
        <taxon>Fungi</taxon>
        <taxon>Dikarya</taxon>
        <taxon>Basidiomycota</taxon>
        <taxon>Agaricomycotina</taxon>
        <taxon>Agaricomycetes</taxon>
        <taxon>Polyporales</taxon>
        <taxon>Steccherinaceae</taxon>
        <taxon>Steccherinum</taxon>
    </lineage>
</organism>
<feature type="region of interest" description="Disordered" evidence="9">
    <location>
        <begin position="436"/>
        <end position="899"/>
    </location>
</feature>
<comment type="caution">
    <text evidence="11">The sequence shown here is derived from an EMBL/GenBank/DDBJ whole genome shotgun (WGS) entry which is preliminary data.</text>
</comment>
<keyword evidence="3" id="KW-0808">Transferase</keyword>
<dbReference type="PANTHER" id="PTHR22967:SF57">
    <property type="entry name" value="AUXILIN, ISOFORM A-RELATED"/>
    <property type="match status" value="1"/>
</dbReference>
<dbReference type="Pfam" id="PF00069">
    <property type="entry name" value="Pkinase"/>
    <property type="match status" value="1"/>
</dbReference>
<dbReference type="GO" id="GO:0000147">
    <property type="term" value="P:actin cortical patch assembly"/>
    <property type="evidence" value="ECO:0007669"/>
    <property type="project" value="TreeGrafter"/>
</dbReference>
<evidence type="ECO:0000313" key="12">
    <source>
        <dbReference type="Proteomes" id="UP000292702"/>
    </source>
</evidence>
<feature type="compositionally biased region" description="Low complexity" evidence="9">
    <location>
        <begin position="471"/>
        <end position="490"/>
    </location>
</feature>
<feature type="compositionally biased region" description="Basic and acidic residues" evidence="9">
    <location>
        <begin position="682"/>
        <end position="693"/>
    </location>
</feature>
<feature type="compositionally biased region" description="Basic and acidic residues" evidence="9">
    <location>
        <begin position="652"/>
        <end position="666"/>
    </location>
</feature>
<sequence length="1447" mass="153514">MAQAQGFSNFAPAANKGTLMPGQTIAVNKYTVQVERYLSQGGFAHVYLVRTAQPVYGTTHHVLKRIAVPNESMLTEVKKEVDIMRILKGHPNIVHLIDAAWHRMSNGVYEVFILMEFCQGGGIIDMMNRRLRERLTEPEILTIFIEVCEGLAAMHSLKPPLLHRDLKVENILQASSSSYKLCDFGSATAVQKIPSNSQELRALEADLNRHTTLQYRAPEMVDVHMRRPIDEKSDVWALGVLLYKLCYYTTPFEEHGPLAILNVQYKIPPYPVYSQHMNALIGSMLREHGAQRPTVFEILNHVHALRGTKSRFSYNIPSKQPSIPPRPSQQPPLQTLSPNILAPAPAPANPLDDLVSYKPRSHQSASPQAAAARNAGVEARDKVLEAIAPMRRGRPTTTPGSVITPPPSPHKEKAKAFGADGERAWGGIRGHKSGMASFGGSASQPASVDAWGMSTQQRDGGQGKSDGKMNGFDSDFSSFGKGFGDSFEPARSPKPPASPAQSHPIPSRSQPIPIARPTPSPGAPSPGASPSKRVSVSRSQPKDAFDGLGIPAQPPPQTLGDARRTRTGMGALGASASPEPSMNVNPNRASSQFLNAPLTGGLGTSNTTYRPPSAHSPAPSTSSKQVDSWRSVSHSRAPTTPASRPTLGELTAEEKFPSLEDLDRKFASPSPAPSTRGSYMGGREDKSSNDKPARPLSRTGMQLGVPPRPAVLGSTGTGATTSLGASPSVGSGRFDGVRSQHVTGAAMRESRMAAQRHSTQDWSRGDYNDYVSHKDKDAKTANATNMNGSSSSSSNSGPSFSRPLPRRHRSSLTMKSPTQSSPPEHLPSGPKPGNDTPPRLPPRPLNIPGSTSNNNVPAAHREPPRDWLTGNSDDESQEVSMPAADQGEPILRESPSKRASFFERSPVLIQKALEAESGVVGSGEWPSMEELERGDQGGSGSRAEKEPKPSRFVSRTPVGSSNTGSSARGLKLPVLDTKRSGAPSPSGLTENWSPVGPPSGPPSRKGSSSSEDGPEDVDGYQPKGGANEKVKEHSKLKDQLVERAPEDPARRRRTKSKSRQGSVHDLVDLWGGNKEKEGPTSVLAPKSPEKRRSVIVPATTVKQSSSMLIDHPRSASPTPMSASSSTPAVTSSRIQSSRPASRTQTTHRKETSSRPLPGARALPTPIPTTSPPVGGRARPQSMMVGAVSKASSSESVVPATAAGVITPNNSLSPPAPDARSRRSERRASISDMVQKYEVLNGHARPGAPGSSVPKPAGLSVKVASTGSDGSSAGVSPAASAAMRYPRLSPASSPVMPKASLAVPDDAKHKEQARSGRTSPISGLPGRTSPAPSLSRFNNTPAVNGIPSRHAHTPSSAESKPFPTSSSTPAHDRPAVTRKNTTPAPAAPSPAPAAAMEEPPRAPSPEKPFLGVSRLIDRWNRAVEDSGEPSFGQTKKAGAAVGSLSGKR</sequence>
<feature type="compositionally biased region" description="Low complexity" evidence="9">
    <location>
        <begin position="362"/>
        <end position="377"/>
    </location>
</feature>
<evidence type="ECO:0000256" key="3">
    <source>
        <dbReference type="ARBA" id="ARBA00022679"/>
    </source>
</evidence>
<dbReference type="Proteomes" id="UP000292702">
    <property type="component" value="Unassembled WGS sequence"/>
</dbReference>
<feature type="region of interest" description="Disordered" evidence="9">
    <location>
        <begin position="312"/>
        <end position="377"/>
    </location>
</feature>
<accession>A0A4R0RUC3</accession>
<evidence type="ECO:0000256" key="9">
    <source>
        <dbReference type="SAM" id="MobiDB-lite"/>
    </source>
</evidence>
<comment type="catalytic activity">
    <reaction evidence="8">
        <text>L-seryl-[protein] + ATP = O-phospho-L-seryl-[protein] + ADP + H(+)</text>
        <dbReference type="Rhea" id="RHEA:17989"/>
        <dbReference type="Rhea" id="RHEA-COMP:9863"/>
        <dbReference type="Rhea" id="RHEA-COMP:11604"/>
        <dbReference type="ChEBI" id="CHEBI:15378"/>
        <dbReference type="ChEBI" id="CHEBI:29999"/>
        <dbReference type="ChEBI" id="CHEBI:30616"/>
        <dbReference type="ChEBI" id="CHEBI:83421"/>
        <dbReference type="ChEBI" id="CHEBI:456216"/>
        <dbReference type="EC" id="2.7.11.1"/>
    </reaction>
</comment>
<feature type="compositionally biased region" description="Polar residues" evidence="9">
    <location>
        <begin position="624"/>
        <end position="643"/>
    </location>
</feature>
<dbReference type="Gene3D" id="1.10.510.10">
    <property type="entry name" value="Transferase(Phosphotransferase) domain 1"/>
    <property type="match status" value="1"/>
</dbReference>